<protein>
    <submittedName>
        <fullName evidence="2">Uncharacterized protein</fullName>
    </submittedName>
</protein>
<keyword evidence="3" id="KW-1185">Reference proteome</keyword>
<evidence type="ECO:0000313" key="3">
    <source>
        <dbReference type="Proteomes" id="UP000636709"/>
    </source>
</evidence>
<proteinExistence type="predicted"/>
<gene>
    <name evidence="2" type="ORF">HU200_052557</name>
</gene>
<feature type="region of interest" description="Disordered" evidence="1">
    <location>
        <begin position="1"/>
        <end position="20"/>
    </location>
</feature>
<comment type="caution">
    <text evidence="2">The sequence shown here is derived from an EMBL/GenBank/DDBJ whole genome shotgun (WGS) entry which is preliminary data.</text>
</comment>
<organism evidence="2 3">
    <name type="scientific">Digitaria exilis</name>
    <dbReference type="NCBI Taxonomy" id="1010633"/>
    <lineage>
        <taxon>Eukaryota</taxon>
        <taxon>Viridiplantae</taxon>
        <taxon>Streptophyta</taxon>
        <taxon>Embryophyta</taxon>
        <taxon>Tracheophyta</taxon>
        <taxon>Spermatophyta</taxon>
        <taxon>Magnoliopsida</taxon>
        <taxon>Liliopsida</taxon>
        <taxon>Poales</taxon>
        <taxon>Poaceae</taxon>
        <taxon>PACMAD clade</taxon>
        <taxon>Panicoideae</taxon>
        <taxon>Panicodae</taxon>
        <taxon>Paniceae</taxon>
        <taxon>Anthephorinae</taxon>
        <taxon>Digitaria</taxon>
    </lineage>
</organism>
<dbReference type="EMBL" id="JACEFO010002292">
    <property type="protein sequence ID" value="KAF8667929.1"/>
    <property type="molecule type" value="Genomic_DNA"/>
</dbReference>
<name>A0A835E8L8_9POAL</name>
<dbReference type="Proteomes" id="UP000636709">
    <property type="component" value="Unassembled WGS sequence"/>
</dbReference>
<evidence type="ECO:0000256" key="1">
    <source>
        <dbReference type="SAM" id="MobiDB-lite"/>
    </source>
</evidence>
<evidence type="ECO:0000313" key="2">
    <source>
        <dbReference type="EMBL" id="KAF8667929.1"/>
    </source>
</evidence>
<accession>A0A835E8L8</accession>
<reference evidence="2" key="1">
    <citation type="submission" date="2020-07" db="EMBL/GenBank/DDBJ databases">
        <title>Genome sequence and genetic diversity analysis of an under-domesticated orphan crop, white fonio (Digitaria exilis).</title>
        <authorList>
            <person name="Bennetzen J.L."/>
            <person name="Chen S."/>
            <person name="Ma X."/>
            <person name="Wang X."/>
            <person name="Yssel A.E.J."/>
            <person name="Chaluvadi S.R."/>
            <person name="Johnson M."/>
            <person name="Gangashetty P."/>
            <person name="Hamidou F."/>
            <person name="Sanogo M.D."/>
            <person name="Zwaenepoel A."/>
            <person name="Wallace J."/>
            <person name="Van De Peer Y."/>
            <person name="Van Deynze A."/>
        </authorList>
    </citation>
    <scope>NUCLEOTIDE SEQUENCE</scope>
    <source>
        <tissue evidence="2">Leaves</tissue>
    </source>
</reference>
<sequence>MPAQGHKLPGQVTPWWVSARPSPDGPRRLHLVELRPSAEGLSSLAQASRGLSTNSVGGSELAYNSTPSLRSSRALAGGRQGLSSPAGHVTWRMRDKDATTKRMVLPSSELREYVPPALWFLLDIDGMIFEELMATETIAPIYFVLPVEMQHHHLTRDMVVALTIKPTRRPPRATYVSEARWTPPRKERE</sequence>
<dbReference type="AlphaFoldDB" id="A0A835E8L8"/>